<reference evidence="1" key="1">
    <citation type="journal article" date="2023" name="Insect Mol. Biol.">
        <title>Genome sequencing provides insights into the evolution of gene families encoding plant cell wall-degrading enzymes in longhorned beetles.</title>
        <authorList>
            <person name="Shin N.R."/>
            <person name="Okamura Y."/>
            <person name="Kirsch R."/>
            <person name="Pauchet Y."/>
        </authorList>
    </citation>
    <scope>NUCLEOTIDE SEQUENCE</scope>
    <source>
        <strain evidence="1">RBIC_L_NR</strain>
    </source>
</reference>
<gene>
    <name evidence="1" type="ORF">NQ314_002088</name>
</gene>
<evidence type="ECO:0000313" key="2">
    <source>
        <dbReference type="Proteomes" id="UP001162156"/>
    </source>
</evidence>
<protein>
    <submittedName>
        <fullName evidence="1">Uncharacterized protein</fullName>
    </submittedName>
</protein>
<accession>A0AAV8ZTG0</accession>
<proteinExistence type="predicted"/>
<dbReference type="EMBL" id="JANEYF010000649">
    <property type="protein sequence ID" value="KAJ8968826.1"/>
    <property type="molecule type" value="Genomic_DNA"/>
</dbReference>
<comment type="caution">
    <text evidence="1">The sequence shown here is derived from an EMBL/GenBank/DDBJ whole genome shotgun (WGS) entry which is preliminary data.</text>
</comment>
<keyword evidence="2" id="KW-1185">Reference proteome</keyword>
<name>A0AAV8ZTG0_9CUCU</name>
<sequence length="299" mass="34670">MRIDSQLLKRVFPRMQADEISFVAKQDTLICAFGSRYIKIHRERHFEVVASRKMRELARLLIQFRKLKPTKILSLFSALNPKYFSLLVEATKIVAKYDHDKQVYESGTYALTISTSLKQCCDITNLYALQKKSIYANISTTKAQARLKSLSEMLKEHWRFEVSNKAANDISMKKWNKVTIVPLASDLKLLKEYLISQANEAINNLEKNSSDIKAYKILLETVFCRVMLLNRKRPGELQRLELHTYQECGNTQNYEEFSEAVTPVEKVLMKSLKRIIIRGKRGRGVPVLLVMTFKSILRL</sequence>
<evidence type="ECO:0000313" key="1">
    <source>
        <dbReference type="EMBL" id="KAJ8968826.1"/>
    </source>
</evidence>
<dbReference type="AlphaFoldDB" id="A0AAV8ZTG0"/>
<organism evidence="1 2">
    <name type="scientific">Rhamnusium bicolor</name>
    <dbReference type="NCBI Taxonomy" id="1586634"/>
    <lineage>
        <taxon>Eukaryota</taxon>
        <taxon>Metazoa</taxon>
        <taxon>Ecdysozoa</taxon>
        <taxon>Arthropoda</taxon>
        <taxon>Hexapoda</taxon>
        <taxon>Insecta</taxon>
        <taxon>Pterygota</taxon>
        <taxon>Neoptera</taxon>
        <taxon>Endopterygota</taxon>
        <taxon>Coleoptera</taxon>
        <taxon>Polyphaga</taxon>
        <taxon>Cucujiformia</taxon>
        <taxon>Chrysomeloidea</taxon>
        <taxon>Cerambycidae</taxon>
        <taxon>Lepturinae</taxon>
        <taxon>Rhagiini</taxon>
        <taxon>Rhamnusium</taxon>
    </lineage>
</organism>
<dbReference type="PANTHER" id="PTHR33480:SF1">
    <property type="entry name" value="TYR RECOMBINASE DOMAIN-CONTAINING PROTEIN"/>
    <property type="match status" value="1"/>
</dbReference>
<dbReference type="PANTHER" id="PTHR33480">
    <property type="entry name" value="SET DOMAIN-CONTAINING PROTEIN-RELATED"/>
    <property type="match status" value="1"/>
</dbReference>
<dbReference type="Proteomes" id="UP001162156">
    <property type="component" value="Unassembled WGS sequence"/>
</dbReference>